<dbReference type="AlphaFoldDB" id="I3NLS1"/>
<organism evidence="2">
    <name type="scientific">Tetrancistrum nebulosi</name>
    <dbReference type="NCBI Taxonomy" id="879209"/>
    <lineage>
        <taxon>Eukaryota</taxon>
        <taxon>Metazoa</taxon>
        <taxon>Spiralia</taxon>
        <taxon>Lophotrochozoa</taxon>
        <taxon>Platyhelminthes</taxon>
        <taxon>Monogenea</taxon>
        <taxon>Monopisthocotylea</taxon>
        <taxon>Dactylogyridea</taxon>
        <taxon>Ancyrocephalidae</taxon>
        <taxon>Tetrancistrum</taxon>
    </lineage>
</organism>
<keyword evidence="1" id="KW-0472">Membrane</keyword>
<proteinExistence type="predicted"/>
<gene>
    <name evidence="2" type="primary">nad4L</name>
</gene>
<evidence type="ECO:0000256" key="1">
    <source>
        <dbReference type="SAM" id="Phobius"/>
    </source>
</evidence>
<feature type="transmembrane region" description="Helical" evidence="1">
    <location>
        <begin position="51"/>
        <end position="75"/>
    </location>
</feature>
<accession>I3NLS1</accession>
<dbReference type="InterPro" id="IPR009356">
    <property type="entry name" value="NAD_DH_su4L"/>
</dbReference>
<keyword evidence="1" id="KW-1133">Transmembrane helix</keyword>
<feature type="transmembrane region" description="Helical" evidence="1">
    <location>
        <begin position="23"/>
        <end position="44"/>
    </location>
</feature>
<evidence type="ECO:0000313" key="2">
    <source>
        <dbReference type="EMBL" id="ADN44064.1"/>
    </source>
</evidence>
<reference evidence="2" key="1">
    <citation type="submission" date="2010-08" db="EMBL/GenBank/DDBJ databases">
        <title>The mitochondrial genome of Tetrancistrum nebulosi.</title>
        <authorList>
            <person name="Zhang J."/>
            <person name="Wu X."/>
            <person name="Li A."/>
        </authorList>
    </citation>
    <scope>NUCLEOTIDE SEQUENCE</scope>
</reference>
<sequence length="82" mass="9424">MLTITLAALVILAASFLLSNFRFLSMIIIMEIFNVLVLLNVYFINSEAVRMSFLIFMVVATMEVTVSLVCLTRLWDFDSFLY</sequence>
<dbReference type="EMBL" id="HQ009761">
    <property type="protein sequence ID" value="ADN44064.1"/>
    <property type="molecule type" value="Genomic_DNA"/>
</dbReference>
<name>I3NLS1_9PLAT</name>
<geneLocation type="mitochondrion" evidence="2"/>
<keyword evidence="2" id="KW-0496">Mitochondrion</keyword>
<keyword evidence="1" id="KW-0812">Transmembrane</keyword>
<protein>
    <submittedName>
        <fullName evidence="2">NADH dehydrogenase subunit 4L</fullName>
    </submittedName>
</protein>
<dbReference type="Pfam" id="PF06235">
    <property type="entry name" value="NAD4L"/>
    <property type="match status" value="1"/>
</dbReference>